<evidence type="ECO:0000256" key="1">
    <source>
        <dbReference type="ARBA" id="ARBA00009437"/>
    </source>
</evidence>
<dbReference type="Proteomes" id="UP000644115">
    <property type="component" value="Unassembled WGS sequence"/>
</dbReference>
<keyword evidence="3" id="KW-0238">DNA-binding</keyword>
<keyword evidence="2" id="KW-0805">Transcription regulation</keyword>
<dbReference type="Gene3D" id="1.10.10.10">
    <property type="entry name" value="Winged helix-like DNA-binding domain superfamily/Winged helix DNA-binding domain"/>
    <property type="match status" value="1"/>
</dbReference>
<keyword evidence="7" id="KW-1185">Reference proteome</keyword>
<dbReference type="Gene3D" id="3.40.190.290">
    <property type="match status" value="1"/>
</dbReference>
<protein>
    <submittedName>
        <fullName evidence="6">LysR family transcriptional regulator</fullName>
    </submittedName>
</protein>
<dbReference type="PROSITE" id="PS50931">
    <property type="entry name" value="HTH_LYSR"/>
    <property type="match status" value="1"/>
</dbReference>
<proteinExistence type="inferred from homology"/>
<accession>A0A923NCS8</accession>
<keyword evidence="4" id="KW-0804">Transcription</keyword>
<dbReference type="GO" id="GO:0000976">
    <property type="term" value="F:transcription cis-regulatory region binding"/>
    <property type="evidence" value="ECO:0007669"/>
    <property type="project" value="TreeGrafter"/>
</dbReference>
<reference evidence="6" key="1">
    <citation type="submission" date="2020-08" db="EMBL/GenBank/DDBJ databases">
        <authorList>
            <person name="Liu C."/>
            <person name="Sun Q."/>
        </authorList>
    </citation>
    <scope>NUCLEOTIDE SEQUENCE</scope>
    <source>
        <strain evidence="6">BX16</strain>
    </source>
</reference>
<dbReference type="CDD" id="cd05466">
    <property type="entry name" value="PBP2_LTTR_substrate"/>
    <property type="match status" value="1"/>
</dbReference>
<dbReference type="InterPro" id="IPR000847">
    <property type="entry name" value="LysR_HTH_N"/>
</dbReference>
<evidence type="ECO:0000259" key="5">
    <source>
        <dbReference type="PROSITE" id="PS50931"/>
    </source>
</evidence>
<evidence type="ECO:0000313" key="6">
    <source>
        <dbReference type="EMBL" id="MBC5999674.1"/>
    </source>
</evidence>
<dbReference type="RefSeq" id="WP_249287079.1">
    <property type="nucleotide sequence ID" value="NZ_JACRWC010000084.1"/>
</dbReference>
<sequence>MNLNSFLYVAEIERCGSINRAAQNLYTSQSNLSTALKSLEDELGYPIFKRTSNGSVPTPEGYLFIQSAKAILAEMEKIKGIPLRVGIGDTISITCNWSAQILQSLVDFKEQDHPETHDTYRETSIRQNFECIYENQYRLAIIDCFHTLSEMYQERAANTKLEAVVMKERVPAVALMSKHHPLAHQESVTMKEIYAYPLVLFEDYQDPEQHRLLKLQPRQQILYLFDRGSLLDVVQTSNSISILKKNTYVDSAQYGIAELPIRDCPDSYDIVMLKRSYYQMNRREEAFIRYLQAQL</sequence>
<comment type="caution">
    <text evidence="6">The sequence shown here is derived from an EMBL/GenBank/DDBJ whole genome shotgun (WGS) entry which is preliminary data.</text>
</comment>
<evidence type="ECO:0000313" key="7">
    <source>
        <dbReference type="Proteomes" id="UP000644115"/>
    </source>
</evidence>
<dbReference type="SUPFAM" id="SSF53850">
    <property type="entry name" value="Periplasmic binding protein-like II"/>
    <property type="match status" value="1"/>
</dbReference>
<evidence type="ECO:0000256" key="4">
    <source>
        <dbReference type="ARBA" id="ARBA00023163"/>
    </source>
</evidence>
<dbReference type="InterPro" id="IPR005119">
    <property type="entry name" value="LysR_subst-bd"/>
</dbReference>
<feature type="domain" description="HTH lysR-type" evidence="5">
    <location>
        <begin position="1"/>
        <end position="58"/>
    </location>
</feature>
<dbReference type="EMBL" id="JACRWC010000084">
    <property type="protein sequence ID" value="MBC5999674.1"/>
    <property type="molecule type" value="Genomic_DNA"/>
</dbReference>
<name>A0A923NCS8_9FIRM</name>
<dbReference type="InterPro" id="IPR036388">
    <property type="entry name" value="WH-like_DNA-bd_sf"/>
</dbReference>
<dbReference type="PRINTS" id="PR00039">
    <property type="entry name" value="HTHLYSR"/>
</dbReference>
<gene>
    <name evidence="6" type="ORF">H8876_06640</name>
</gene>
<dbReference type="Pfam" id="PF03466">
    <property type="entry name" value="LysR_substrate"/>
    <property type="match status" value="1"/>
</dbReference>
<dbReference type="AlphaFoldDB" id="A0A923NCS8"/>
<evidence type="ECO:0000256" key="3">
    <source>
        <dbReference type="ARBA" id="ARBA00023125"/>
    </source>
</evidence>
<comment type="similarity">
    <text evidence="1">Belongs to the LysR transcriptional regulatory family.</text>
</comment>
<dbReference type="Pfam" id="PF00126">
    <property type="entry name" value="HTH_1"/>
    <property type="match status" value="1"/>
</dbReference>
<dbReference type="GO" id="GO:0003700">
    <property type="term" value="F:DNA-binding transcription factor activity"/>
    <property type="evidence" value="ECO:0007669"/>
    <property type="project" value="InterPro"/>
</dbReference>
<dbReference type="SUPFAM" id="SSF46785">
    <property type="entry name" value="Winged helix' DNA-binding domain"/>
    <property type="match status" value="1"/>
</dbReference>
<dbReference type="InterPro" id="IPR036390">
    <property type="entry name" value="WH_DNA-bd_sf"/>
</dbReference>
<dbReference type="PANTHER" id="PTHR30126">
    <property type="entry name" value="HTH-TYPE TRANSCRIPTIONAL REGULATOR"/>
    <property type="match status" value="1"/>
</dbReference>
<organism evidence="6 7">
    <name type="scientific">Lentihominibacter faecis</name>
    <dbReference type="NCBI Taxonomy" id="2764712"/>
    <lineage>
        <taxon>Bacteria</taxon>
        <taxon>Bacillati</taxon>
        <taxon>Bacillota</taxon>
        <taxon>Clostridia</taxon>
        <taxon>Peptostreptococcales</taxon>
        <taxon>Anaerovoracaceae</taxon>
        <taxon>Lentihominibacter</taxon>
    </lineage>
</organism>
<evidence type="ECO:0000256" key="2">
    <source>
        <dbReference type="ARBA" id="ARBA00023015"/>
    </source>
</evidence>
<dbReference type="PANTHER" id="PTHR30126:SF40">
    <property type="entry name" value="HTH-TYPE TRANSCRIPTIONAL REGULATOR GLTR"/>
    <property type="match status" value="1"/>
</dbReference>